<dbReference type="InterPro" id="IPR026059">
    <property type="entry name" value="Rab3GAP2"/>
</dbReference>
<dbReference type="OMA" id="QKPQPFA"/>
<dbReference type="SUPFAM" id="SSF50978">
    <property type="entry name" value="WD40 repeat-like"/>
    <property type="match status" value="1"/>
</dbReference>
<feature type="domain" description="Rab3-GAP regulatory subunit N-terminal" evidence="1">
    <location>
        <begin position="30"/>
        <end position="423"/>
    </location>
</feature>
<dbReference type="OrthoDB" id="360390at2759"/>
<dbReference type="GO" id="GO:0016236">
    <property type="term" value="P:macroautophagy"/>
    <property type="evidence" value="ECO:0000318"/>
    <property type="project" value="GO_Central"/>
</dbReference>
<dbReference type="GO" id="GO:0031267">
    <property type="term" value="F:small GTPase binding"/>
    <property type="evidence" value="ECO:0000318"/>
    <property type="project" value="GO_Central"/>
</dbReference>
<sequence length="470" mass="52639">MATVKGVQYCGWVIADNEPLEDVGAGFVGWLDSPDLVIAMTWSQMAIAKKYTLVMQLKWKRHGDFTPVTIRVGNPDVFEENVTSMEWLVFSDFTVLAVGTSAGALRIYTEQGTLLFQQQFNSGPLLRLRARQDGNIVVGLTASEDVCLVFPKAIARIDVVDLHTVLRKCQARYDRVNRRSGELHRSESFSLRLPYEMWNVGKSTASSYIADGALACVMAPPLLEHQLKRHYCALTVGEDCTLAAFRVSGEKRDSFAGIVFDKVMPAAISTFSHLTKRFWKTDPTSEANRPTEVASQAFGRATLITTLRDKQRKGLSLALSSSGSLAAVTDSLGRISLIDVQALVVVRLWKGYREAHCVFLEAPVDGRAEYEIVQSRRRRRFVRDEFKLCLAIHAPRRGVVEVWQMRYGARLMIVKCTEGCRLLQPTCKFSFSNELTLESVDEDEYIPAQVYMFQGNAGVLQLLNPFARST</sequence>
<dbReference type="AlphaFoldDB" id="A0A2R6WS90"/>
<accession>A0A2R6WS90</accession>
<protein>
    <recommendedName>
        <fullName evidence="1">Rab3-GAP regulatory subunit N-terminal domain-containing protein</fullName>
    </recommendedName>
</protein>
<dbReference type="Pfam" id="PF14655">
    <property type="entry name" value="RAB3GAP2_N"/>
    <property type="match status" value="1"/>
</dbReference>
<evidence type="ECO:0000313" key="2">
    <source>
        <dbReference type="EMBL" id="PTQ36722.1"/>
    </source>
</evidence>
<keyword evidence="3" id="KW-1185">Reference proteome</keyword>
<dbReference type="InterPro" id="IPR032839">
    <property type="entry name" value="RAB3GAP_N"/>
</dbReference>
<evidence type="ECO:0000313" key="3">
    <source>
        <dbReference type="Proteomes" id="UP000244005"/>
    </source>
</evidence>
<dbReference type="EMBL" id="KZ772733">
    <property type="protein sequence ID" value="PTQ36722.1"/>
    <property type="molecule type" value="Genomic_DNA"/>
</dbReference>
<organism evidence="2 3">
    <name type="scientific">Marchantia polymorpha</name>
    <name type="common">Common liverwort</name>
    <name type="synonym">Marchantia aquatica</name>
    <dbReference type="NCBI Taxonomy" id="3197"/>
    <lineage>
        <taxon>Eukaryota</taxon>
        <taxon>Viridiplantae</taxon>
        <taxon>Streptophyta</taxon>
        <taxon>Embryophyta</taxon>
        <taxon>Marchantiophyta</taxon>
        <taxon>Marchantiopsida</taxon>
        <taxon>Marchantiidae</taxon>
        <taxon>Marchantiales</taxon>
        <taxon>Marchantiaceae</taxon>
        <taxon>Marchantia</taxon>
    </lineage>
</organism>
<dbReference type="PANTHER" id="PTHR12472:SF0">
    <property type="entry name" value="RAB3 GTPASE-ACTIVATING PROTEIN NON-CATALYTIC SUBUNIT"/>
    <property type="match status" value="1"/>
</dbReference>
<dbReference type="PANTHER" id="PTHR12472">
    <property type="entry name" value="RAB3-GAP REGULATORY DOMAIN"/>
    <property type="match status" value="1"/>
</dbReference>
<dbReference type="Proteomes" id="UP000244005">
    <property type="component" value="Unassembled WGS sequence"/>
</dbReference>
<name>A0A2R6WS90_MARPO</name>
<dbReference type="GO" id="GO:0005886">
    <property type="term" value="C:plasma membrane"/>
    <property type="evidence" value="ECO:0000318"/>
    <property type="project" value="GO_Central"/>
</dbReference>
<dbReference type="InterPro" id="IPR036322">
    <property type="entry name" value="WD40_repeat_dom_sf"/>
</dbReference>
<gene>
    <name evidence="2" type="ORF">MARPO_0061s0004</name>
</gene>
<proteinExistence type="predicted"/>
<evidence type="ECO:0000259" key="1">
    <source>
        <dbReference type="Pfam" id="PF14655"/>
    </source>
</evidence>
<dbReference type="Gramene" id="Mp1g25210.1">
    <property type="protein sequence ID" value="Mp1g25210.1.cds"/>
    <property type="gene ID" value="Mp1g25210"/>
</dbReference>
<dbReference type="GO" id="GO:0005776">
    <property type="term" value="C:autophagosome"/>
    <property type="evidence" value="ECO:0000318"/>
    <property type="project" value="GO_Central"/>
</dbReference>
<dbReference type="GO" id="GO:0097051">
    <property type="term" value="P:establishment of protein localization to endoplasmic reticulum membrane"/>
    <property type="evidence" value="ECO:0000318"/>
    <property type="project" value="GO_Central"/>
</dbReference>
<reference evidence="3" key="1">
    <citation type="journal article" date="2017" name="Cell">
        <title>Insights into land plant evolution garnered from the Marchantia polymorpha genome.</title>
        <authorList>
            <person name="Bowman J.L."/>
            <person name="Kohchi T."/>
            <person name="Yamato K.T."/>
            <person name="Jenkins J."/>
            <person name="Shu S."/>
            <person name="Ishizaki K."/>
            <person name="Yamaoka S."/>
            <person name="Nishihama R."/>
            <person name="Nakamura Y."/>
            <person name="Berger F."/>
            <person name="Adam C."/>
            <person name="Aki S.S."/>
            <person name="Althoff F."/>
            <person name="Araki T."/>
            <person name="Arteaga-Vazquez M.A."/>
            <person name="Balasubrmanian S."/>
            <person name="Barry K."/>
            <person name="Bauer D."/>
            <person name="Boehm C.R."/>
            <person name="Briginshaw L."/>
            <person name="Caballero-Perez J."/>
            <person name="Catarino B."/>
            <person name="Chen F."/>
            <person name="Chiyoda S."/>
            <person name="Chovatia M."/>
            <person name="Davies K.M."/>
            <person name="Delmans M."/>
            <person name="Demura T."/>
            <person name="Dierschke T."/>
            <person name="Dolan L."/>
            <person name="Dorantes-Acosta A.E."/>
            <person name="Eklund D.M."/>
            <person name="Florent S.N."/>
            <person name="Flores-Sandoval E."/>
            <person name="Fujiyama A."/>
            <person name="Fukuzawa H."/>
            <person name="Galik B."/>
            <person name="Grimanelli D."/>
            <person name="Grimwood J."/>
            <person name="Grossniklaus U."/>
            <person name="Hamada T."/>
            <person name="Haseloff J."/>
            <person name="Hetherington A.J."/>
            <person name="Higo A."/>
            <person name="Hirakawa Y."/>
            <person name="Hundley H.N."/>
            <person name="Ikeda Y."/>
            <person name="Inoue K."/>
            <person name="Inoue S.I."/>
            <person name="Ishida S."/>
            <person name="Jia Q."/>
            <person name="Kakita M."/>
            <person name="Kanazawa T."/>
            <person name="Kawai Y."/>
            <person name="Kawashima T."/>
            <person name="Kennedy M."/>
            <person name="Kinose K."/>
            <person name="Kinoshita T."/>
            <person name="Kohara Y."/>
            <person name="Koide E."/>
            <person name="Komatsu K."/>
            <person name="Kopischke S."/>
            <person name="Kubo M."/>
            <person name="Kyozuka J."/>
            <person name="Lagercrantz U."/>
            <person name="Lin S.S."/>
            <person name="Lindquist E."/>
            <person name="Lipzen A.M."/>
            <person name="Lu C.W."/>
            <person name="De Luna E."/>
            <person name="Martienssen R.A."/>
            <person name="Minamino N."/>
            <person name="Mizutani M."/>
            <person name="Mizutani M."/>
            <person name="Mochizuki N."/>
            <person name="Monte I."/>
            <person name="Mosher R."/>
            <person name="Nagasaki H."/>
            <person name="Nakagami H."/>
            <person name="Naramoto S."/>
            <person name="Nishitani K."/>
            <person name="Ohtani M."/>
            <person name="Okamoto T."/>
            <person name="Okumura M."/>
            <person name="Phillips J."/>
            <person name="Pollak B."/>
            <person name="Reinders A."/>
            <person name="Rovekamp M."/>
            <person name="Sano R."/>
            <person name="Sawa S."/>
            <person name="Schmid M.W."/>
            <person name="Shirakawa M."/>
            <person name="Solano R."/>
            <person name="Spunde A."/>
            <person name="Suetsugu N."/>
            <person name="Sugano S."/>
            <person name="Sugiyama A."/>
            <person name="Sun R."/>
            <person name="Suzuki Y."/>
            <person name="Takenaka M."/>
            <person name="Takezawa D."/>
            <person name="Tomogane H."/>
            <person name="Tsuzuki M."/>
            <person name="Ueda T."/>
            <person name="Umeda M."/>
            <person name="Ward J.M."/>
            <person name="Watanabe Y."/>
            <person name="Yazaki K."/>
            <person name="Yokoyama R."/>
            <person name="Yoshitake Y."/>
            <person name="Yotsui I."/>
            <person name="Zachgo S."/>
            <person name="Schmutz J."/>
        </authorList>
    </citation>
    <scope>NUCLEOTIDE SEQUENCE [LARGE SCALE GENOMIC DNA]</scope>
    <source>
        <strain evidence="3">Tak-1</strain>
    </source>
</reference>